<keyword evidence="3" id="KW-0813">Transport</keyword>
<keyword evidence="4" id="KW-1134">Transmembrane beta strand</keyword>
<dbReference type="EMBL" id="AP024819">
    <property type="protein sequence ID" value="BCZ19015.1"/>
    <property type="molecule type" value="Genomic_DNA"/>
</dbReference>
<evidence type="ECO:0000256" key="7">
    <source>
        <dbReference type="ARBA" id="ARBA00023237"/>
    </source>
</evidence>
<keyword evidence="9" id="KW-1185">Reference proteome</keyword>
<gene>
    <name evidence="8" type="ORF">NHP190012_06570</name>
</gene>
<name>A0ABN6IBQ3_9HELI</name>
<evidence type="ECO:0000256" key="3">
    <source>
        <dbReference type="ARBA" id="ARBA00022448"/>
    </source>
</evidence>
<dbReference type="InterPro" id="IPR003423">
    <property type="entry name" value="OMP_efflux"/>
</dbReference>
<keyword evidence="5" id="KW-0812">Transmembrane</keyword>
<protein>
    <submittedName>
        <fullName evidence="8">Lipase-like protein</fullName>
    </submittedName>
</protein>
<keyword evidence="7" id="KW-0998">Cell outer membrane</keyword>
<dbReference type="Pfam" id="PF02321">
    <property type="entry name" value="OEP"/>
    <property type="match status" value="1"/>
</dbReference>
<dbReference type="PANTHER" id="PTHR30026">
    <property type="entry name" value="OUTER MEMBRANE PROTEIN TOLC"/>
    <property type="match status" value="1"/>
</dbReference>
<organism evidence="8 9">
    <name type="scientific">Helicobacter gastrofelis</name>
    <dbReference type="NCBI Taxonomy" id="2849642"/>
    <lineage>
        <taxon>Bacteria</taxon>
        <taxon>Pseudomonadati</taxon>
        <taxon>Campylobacterota</taxon>
        <taxon>Epsilonproteobacteria</taxon>
        <taxon>Campylobacterales</taxon>
        <taxon>Helicobacteraceae</taxon>
        <taxon>Helicobacter</taxon>
    </lineage>
</organism>
<dbReference type="Proteomes" id="UP000826146">
    <property type="component" value="Chromosome"/>
</dbReference>
<evidence type="ECO:0000256" key="1">
    <source>
        <dbReference type="ARBA" id="ARBA00004442"/>
    </source>
</evidence>
<dbReference type="PANTHER" id="PTHR30026:SF5">
    <property type="entry name" value="ABC-TYPE EFFLUX SYSTEM SECRETIN COMPONENT"/>
    <property type="match status" value="1"/>
</dbReference>
<evidence type="ECO:0000256" key="6">
    <source>
        <dbReference type="ARBA" id="ARBA00023136"/>
    </source>
</evidence>
<comment type="subcellular location">
    <subcellularLocation>
        <location evidence="1">Cell outer membrane</location>
    </subcellularLocation>
</comment>
<dbReference type="RefSeq" id="WP_221272426.1">
    <property type="nucleotide sequence ID" value="NZ_AP024819.1"/>
</dbReference>
<evidence type="ECO:0000256" key="5">
    <source>
        <dbReference type="ARBA" id="ARBA00022692"/>
    </source>
</evidence>
<sequence length="517" mass="57292">MRNDRFGVLVGLLSGVLAAQTELSPLQIEAKNSTSLSTLQTDKSTKITLKQAWGMVLANYDGIKAQDYAEKKAKKLSTAAKLSFLPEIDLSAFYVHLGKTIEIQPVSAGQRTQIQNNINGLENSLKPSLEQIAQMGAPFQRLAGTLSGVMAQGTAGLMGALNQPFLFSKQNIVMGALSIIYPLYMGGERFYMTKLASLAHKESMEVSRLKRLSTFQELVKIYYGLVLNMEVDEVLKGVQAGHLKHYQNALKRLKAGQIAKVEALSAQVAYEKSKTKSMQADDALEVATLAFNTILSSQNIPVAKAHFAPTAHLNIRPKALPSLDFFVQETLSSYPVLRSLAIKQQSAQQMTKLQVAKFLPHFNFFGAYLMKENNSTMMNMIPEWFVGVGARLPILTPNGRIMHYQAAKIDELQTSALQSQAKKDMELLVHKTYLQCQSLLKEYKSLDTSVELAKENLKLQEEAFNQGMATNAMVVDARNSLAGILVEQKTHAYKYISALVDLMVLSGHTDLFYDFVY</sequence>
<keyword evidence="6" id="KW-0472">Membrane</keyword>
<evidence type="ECO:0000313" key="9">
    <source>
        <dbReference type="Proteomes" id="UP000826146"/>
    </source>
</evidence>
<dbReference type="InterPro" id="IPR051906">
    <property type="entry name" value="TolC-like"/>
</dbReference>
<proteinExistence type="inferred from homology"/>
<evidence type="ECO:0000313" key="8">
    <source>
        <dbReference type="EMBL" id="BCZ19015.1"/>
    </source>
</evidence>
<accession>A0ABN6IBQ3</accession>
<comment type="similarity">
    <text evidence="2">Belongs to the outer membrane factor (OMF) (TC 1.B.17) family.</text>
</comment>
<evidence type="ECO:0000256" key="2">
    <source>
        <dbReference type="ARBA" id="ARBA00007613"/>
    </source>
</evidence>
<reference evidence="8 9" key="1">
    <citation type="submission" date="2021-07" db="EMBL/GenBank/DDBJ databases">
        <title>Novel Helicobacter sp. Isolated from a cat.</title>
        <authorList>
            <person name="Rimbara E."/>
            <person name="Suzuki M."/>
        </authorList>
    </citation>
    <scope>NUCLEOTIDE SEQUENCE [LARGE SCALE GENOMIC DNA]</scope>
    <source>
        <strain evidence="9">NHP19-012</strain>
    </source>
</reference>
<dbReference type="Gene3D" id="1.20.1600.10">
    <property type="entry name" value="Outer membrane efflux proteins (OEP)"/>
    <property type="match status" value="1"/>
</dbReference>
<dbReference type="SUPFAM" id="SSF56954">
    <property type="entry name" value="Outer membrane efflux proteins (OEP)"/>
    <property type="match status" value="1"/>
</dbReference>
<evidence type="ECO:0000256" key="4">
    <source>
        <dbReference type="ARBA" id="ARBA00022452"/>
    </source>
</evidence>